<evidence type="ECO:0000259" key="2">
    <source>
        <dbReference type="Pfam" id="PF04909"/>
    </source>
</evidence>
<accession>A0A2T3HKY5</accession>
<dbReference type="AlphaFoldDB" id="A0A2T3HKY5"/>
<dbReference type="Pfam" id="PF04909">
    <property type="entry name" value="Amidohydro_2"/>
    <property type="match status" value="1"/>
</dbReference>
<dbReference type="InterPro" id="IPR006680">
    <property type="entry name" value="Amidohydro-rel"/>
</dbReference>
<feature type="domain" description="Amidohydrolase-related" evidence="2">
    <location>
        <begin position="2"/>
        <end position="269"/>
    </location>
</feature>
<comment type="similarity">
    <text evidence="1">Belongs to the metallo-dependent hydrolases superfamily.</text>
</comment>
<dbReference type="PANTHER" id="PTHR43569:SF2">
    <property type="entry name" value="AMIDOHYDROLASE-RELATED DOMAIN-CONTAINING PROTEIN"/>
    <property type="match status" value="1"/>
</dbReference>
<dbReference type="EMBL" id="PYLS01000005">
    <property type="protein sequence ID" value="PST83073.1"/>
    <property type="molecule type" value="Genomic_DNA"/>
</dbReference>
<dbReference type="InterPro" id="IPR052350">
    <property type="entry name" value="Metallo-dep_Lactonases"/>
</dbReference>
<sequence>MIDSHVHFWNYDPRRDAWITPDMQAIRQDFLPAQFEQVNPGAGCVAVQASQTDLETGFLLQLASDNPTIQGVVGWTDLRAPNVEDTLAQYKTLALLKGFRHIVQAEPEGFLAQPDFIRGIHALGRAGFRYDILVFSQQLTEVAAFLEACPPQPFVLDHCAKPAIASGRIDDWTADIQRIARHPNVSCKVSGLLTEANWQNWSAKEIYPYLDVVFSAFGIERLLFGSDWPLVQLAGGYRAWLNLLSAYLDGFSEAEKTAFFGGNAARFYTLS</sequence>
<keyword evidence="4" id="KW-1185">Reference proteome</keyword>
<dbReference type="SUPFAM" id="SSF51556">
    <property type="entry name" value="Metallo-dependent hydrolases"/>
    <property type="match status" value="1"/>
</dbReference>
<dbReference type="Proteomes" id="UP000240912">
    <property type="component" value="Unassembled WGS sequence"/>
</dbReference>
<dbReference type="OrthoDB" id="5450317at2"/>
<dbReference type="GO" id="GO:0016787">
    <property type="term" value="F:hydrolase activity"/>
    <property type="evidence" value="ECO:0007669"/>
    <property type="project" value="UniProtKB-KW"/>
</dbReference>
<dbReference type="InterPro" id="IPR032466">
    <property type="entry name" value="Metal_Hydrolase"/>
</dbReference>
<reference evidence="3 4" key="1">
    <citation type="submission" date="2018-03" db="EMBL/GenBank/DDBJ databases">
        <authorList>
            <person name="Keele B.F."/>
        </authorList>
    </citation>
    <scope>NUCLEOTIDE SEQUENCE [LARGE SCALE GENOMIC DNA]</scope>
    <source>
        <strain evidence="3 4">YL28-9</strain>
    </source>
</reference>
<protein>
    <submittedName>
        <fullName evidence="3">Amidohydrolase</fullName>
    </submittedName>
</protein>
<proteinExistence type="inferred from homology"/>
<organism evidence="3 4">
    <name type="scientific">Pedobacter yulinensis</name>
    <dbReference type="NCBI Taxonomy" id="2126353"/>
    <lineage>
        <taxon>Bacteria</taxon>
        <taxon>Pseudomonadati</taxon>
        <taxon>Bacteroidota</taxon>
        <taxon>Sphingobacteriia</taxon>
        <taxon>Sphingobacteriales</taxon>
        <taxon>Sphingobacteriaceae</taxon>
        <taxon>Pedobacter</taxon>
    </lineage>
</organism>
<keyword evidence="3" id="KW-0378">Hydrolase</keyword>
<evidence type="ECO:0000313" key="3">
    <source>
        <dbReference type="EMBL" id="PST83073.1"/>
    </source>
</evidence>
<name>A0A2T3HKY5_9SPHI</name>
<gene>
    <name evidence="3" type="ORF">C7T94_10670</name>
</gene>
<dbReference type="RefSeq" id="WP_107215333.1">
    <property type="nucleotide sequence ID" value="NZ_KZ686269.1"/>
</dbReference>
<dbReference type="Gene3D" id="3.20.20.140">
    <property type="entry name" value="Metal-dependent hydrolases"/>
    <property type="match status" value="1"/>
</dbReference>
<evidence type="ECO:0000256" key="1">
    <source>
        <dbReference type="ARBA" id="ARBA00038310"/>
    </source>
</evidence>
<evidence type="ECO:0000313" key="4">
    <source>
        <dbReference type="Proteomes" id="UP000240912"/>
    </source>
</evidence>
<comment type="caution">
    <text evidence="3">The sequence shown here is derived from an EMBL/GenBank/DDBJ whole genome shotgun (WGS) entry which is preliminary data.</text>
</comment>
<dbReference type="PANTHER" id="PTHR43569">
    <property type="entry name" value="AMIDOHYDROLASE"/>
    <property type="match status" value="1"/>
</dbReference>